<sequence>MSFRCGESNSGLEALQCFYLRLQFNHEHVDLLPSFGGPLCRWKPSENDVQRGVSTAARQTHRPVAQGPRNDMGRVCEEARC</sequence>
<reference evidence="2 3" key="1">
    <citation type="journal article" date="2015" name="Genome Biol.">
        <title>Comparative genomics of Steinernema reveals deeply conserved gene regulatory networks.</title>
        <authorList>
            <person name="Dillman A.R."/>
            <person name="Macchietto M."/>
            <person name="Porter C.F."/>
            <person name="Rogers A."/>
            <person name="Williams B."/>
            <person name="Antoshechkin I."/>
            <person name="Lee M.M."/>
            <person name="Goodwin Z."/>
            <person name="Lu X."/>
            <person name="Lewis E.E."/>
            <person name="Goodrich-Blair H."/>
            <person name="Stock S.P."/>
            <person name="Adams B.J."/>
            <person name="Sternberg P.W."/>
            <person name="Mortazavi A."/>
        </authorList>
    </citation>
    <scope>NUCLEOTIDE SEQUENCE [LARGE SCALE GENOMIC DNA]</scope>
    <source>
        <strain evidence="2 3">ALL</strain>
    </source>
</reference>
<keyword evidence="3" id="KW-1185">Reference proteome</keyword>
<feature type="region of interest" description="Disordered" evidence="1">
    <location>
        <begin position="51"/>
        <end position="71"/>
    </location>
</feature>
<proteinExistence type="predicted"/>
<name>A0A4U5LPU4_STECR</name>
<dbReference type="AlphaFoldDB" id="A0A4U5LPU4"/>
<dbReference type="EMBL" id="AZBU02000014">
    <property type="protein sequence ID" value="TKR57930.1"/>
    <property type="molecule type" value="Genomic_DNA"/>
</dbReference>
<reference evidence="2 3" key="2">
    <citation type="journal article" date="2019" name="G3 (Bethesda)">
        <title>Hybrid Assembly of the Genome of the Entomopathogenic Nematode Steinernema carpocapsae Identifies the X-Chromosome.</title>
        <authorList>
            <person name="Serra L."/>
            <person name="Macchietto M."/>
            <person name="Macias-Munoz A."/>
            <person name="McGill C.J."/>
            <person name="Rodriguez I.M."/>
            <person name="Rodriguez B."/>
            <person name="Murad R."/>
            <person name="Mortazavi A."/>
        </authorList>
    </citation>
    <scope>NUCLEOTIDE SEQUENCE [LARGE SCALE GENOMIC DNA]</scope>
    <source>
        <strain evidence="2 3">ALL</strain>
    </source>
</reference>
<organism evidence="2 3">
    <name type="scientific">Steinernema carpocapsae</name>
    <name type="common">Entomopathogenic nematode</name>
    <dbReference type="NCBI Taxonomy" id="34508"/>
    <lineage>
        <taxon>Eukaryota</taxon>
        <taxon>Metazoa</taxon>
        <taxon>Ecdysozoa</taxon>
        <taxon>Nematoda</taxon>
        <taxon>Chromadorea</taxon>
        <taxon>Rhabditida</taxon>
        <taxon>Tylenchina</taxon>
        <taxon>Panagrolaimomorpha</taxon>
        <taxon>Strongyloidoidea</taxon>
        <taxon>Steinernematidae</taxon>
        <taxon>Steinernema</taxon>
    </lineage>
</organism>
<protein>
    <submittedName>
        <fullName evidence="2">Uncharacterized protein</fullName>
    </submittedName>
</protein>
<accession>A0A4U5LPU4</accession>
<evidence type="ECO:0000313" key="2">
    <source>
        <dbReference type="EMBL" id="TKR57930.1"/>
    </source>
</evidence>
<gene>
    <name evidence="2" type="ORF">L596_030570</name>
</gene>
<evidence type="ECO:0000256" key="1">
    <source>
        <dbReference type="SAM" id="MobiDB-lite"/>
    </source>
</evidence>
<evidence type="ECO:0000313" key="3">
    <source>
        <dbReference type="Proteomes" id="UP000298663"/>
    </source>
</evidence>
<comment type="caution">
    <text evidence="2">The sequence shown here is derived from an EMBL/GenBank/DDBJ whole genome shotgun (WGS) entry which is preliminary data.</text>
</comment>
<dbReference type="Proteomes" id="UP000298663">
    <property type="component" value="Unassembled WGS sequence"/>
</dbReference>